<dbReference type="Proteomes" id="UP001162318">
    <property type="component" value="Unassembled WGS sequence"/>
</dbReference>
<dbReference type="Proteomes" id="UP000287401">
    <property type="component" value="Unassembled WGS sequence"/>
</dbReference>
<dbReference type="EMBL" id="CP053022">
    <property type="protein sequence ID" value="QJR05746.1"/>
    <property type="molecule type" value="Genomic_DNA"/>
</dbReference>
<evidence type="ECO:0000313" key="4">
    <source>
        <dbReference type="EMBL" id="RSU57141.1"/>
    </source>
</evidence>
<dbReference type="RefSeq" id="WP_017502274.1">
    <property type="nucleotide sequence ID" value="NZ_CALUBW010000007.1"/>
</dbReference>
<dbReference type="STRING" id="13690.AX777_16700"/>
<evidence type="ECO:0000313" key="6">
    <source>
        <dbReference type="Proteomes" id="UP000287401"/>
    </source>
</evidence>
<sequence>MDTDLDRLLSRLRNEPTHPGLIGLEDAVFRRIAALPQVSTASQFRLGAVAAFGAVLLGIASNGFTPRAEASVTLSPFGPSNPLAPSTLLVGSQ</sequence>
<evidence type="ECO:0000313" key="3">
    <source>
        <dbReference type="EMBL" id="QJR05746.1"/>
    </source>
</evidence>
<geneLocation type="plasmid" evidence="3">
    <name>p-A-Sy</name>
</geneLocation>
<reference evidence="4 6" key="2">
    <citation type="submission" date="2018-07" db="EMBL/GenBank/DDBJ databases">
        <title>Genomic and Epidemiologic Investigation of an Indolent Hospital Outbreak.</title>
        <authorList>
            <person name="Johnson R.C."/>
            <person name="Deming C."/>
            <person name="Conlan S."/>
            <person name="Zellmer C.J."/>
            <person name="Michelin A.V."/>
            <person name="Lee-Lin S."/>
            <person name="Thomas P.J."/>
            <person name="Park M."/>
            <person name="Weingarten R.A."/>
            <person name="Less J."/>
            <person name="Dekker J.P."/>
            <person name="Frank K.M."/>
            <person name="Musser K.A."/>
            <person name="Mcquiston J.R."/>
            <person name="Henderson D.K."/>
            <person name="Lau A.F."/>
            <person name="Palmore T.N."/>
            <person name="Segre J.A."/>
        </authorList>
    </citation>
    <scope>NUCLEOTIDE SEQUENCE [LARGE SCALE GENOMIC DNA]</scope>
    <source>
        <strain evidence="4 6">SK-NIH.Env6_1116</strain>
    </source>
</reference>
<accession>A0A084EB48</accession>
<reference evidence="1 5" key="1">
    <citation type="submission" date="2014-03" db="EMBL/GenBank/DDBJ databases">
        <title>Genome sequence of Sphingobium yanoikuyae B1.</title>
        <authorList>
            <person name="Gan H.M."/>
            <person name="Gan H.Y."/>
            <person name="Savka M.A."/>
        </authorList>
    </citation>
    <scope>NUCLEOTIDE SEQUENCE [LARGE SCALE GENOMIC DNA]</scope>
    <source>
        <strain evidence="1 5">B1</strain>
    </source>
</reference>
<dbReference type="EMBL" id="QRAL01000009">
    <property type="protein sequence ID" value="RSU57141.1"/>
    <property type="molecule type" value="Genomic_DNA"/>
</dbReference>
<evidence type="ECO:0000313" key="2">
    <source>
        <dbReference type="EMBL" id="MDH2134406.1"/>
    </source>
</evidence>
<evidence type="ECO:0000313" key="1">
    <source>
        <dbReference type="EMBL" id="KEZ15190.1"/>
    </source>
</evidence>
<dbReference type="Proteomes" id="UP000502611">
    <property type="component" value="Plasmid p-A-Sy"/>
</dbReference>
<dbReference type="AlphaFoldDB" id="A0A084EB48"/>
<dbReference type="Proteomes" id="UP000028534">
    <property type="component" value="Unassembled WGS sequence"/>
</dbReference>
<dbReference type="PATRIC" id="fig|13690.10.peg.4727"/>
<gene>
    <name evidence="1" type="ORF">CP98_04592</name>
    <name evidence="4" type="ORF">DAH51_10010</name>
    <name evidence="3" type="ORF">HH800_26175</name>
    <name evidence="2" type="ORF">N5J77_25045</name>
</gene>
<dbReference type="eggNOG" id="ENOG5031C9V">
    <property type="taxonomic scope" value="Bacteria"/>
</dbReference>
<evidence type="ECO:0000313" key="7">
    <source>
        <dbReference type="Proteomes" id="UP000502611"/>
    </source>
</evidence>
<keyword evidence="3" id="KW-0614">Plasmid</keyword>
<geneLocation type="plasmid" evidence="7">
    <name>p-a-sy</name>
</geneLocation>
<dbReference type="EMBL" id="JAOCKX010000057">
    <property type="protein sequence ID" value="MDH2134406.1"/>
    <property type="molecule type" value="Genomic_DNA"/>
</dbReference>
<proteinExistence type="predicted"/>
<evidence type="ECO:0000313" key="5">
    <source>
        <dbReference type="Proteomes" id="UP000028534"/>
    </source>
</evidence>
<reference evidence="2" key="4">
    <citation type="submission" date="2022-09" db="EMBL/GenBank/DDBJ databases">
        <title>Intensive care unit water sources are persistently colonized with multi-drug resistant bacteria and are the site of extensive horizontal gene transfer of antibiotic resistance genes.</title>
        <authorList>
            <person name="Diorio-Toth L."/>
        </authorList>
    </citation>
    <scope>NUCLEOTIDE SEQUENCE</scope>
    <source>
        <strain evidence="2">GD03659</strain>
    </source>
</reference>
<dbReference type="EMBL" id="JGVR01000043">
    <property type="protein sequence ID" value="KEZ15190.1"/>
    <property type="molecule type" value="Genomic_DNA"/>
</dbReference>
<protein>
    <submittedName>
        <fullName evidence="1">Uncharacterized protein</fullName>
    </submittedName>
</protein>
<name>A0A084EB48_SPHYA</name>
<reference evidence="3 7" key="3">
    <citation type="submission" date="2020-04" db="EMBL/GenBank/DDBJ databases">
        <title>The Whole Genome Analysis of High salt-tolerant Sphingobium yanoikuyae YC-XJ2 with Aryl organophosphorus flame retardants (aryl-OPFRs)-degrading capacity and characteristics of Related phosphotriesterase.</title>
        <authorList>
            <person name="Li X."/>
        </authorList>
    </citation>
    <scope>NUCLEOTIDE SEQUENCE [LARGE SCALE GENOMIC DNA]</scope>
    <source>
        <strain evidence="3 7">YC-XJ2</strain>
        <plasmid evidence="7">p-a-sy</plasmid>
        <plasmid evidence="3">p-A-Sy</plasmid>
    </source>
</reference>
<organism evidence="1 5">
    <name type="scientific">Sphingobium yanoikuyae</name>
    <name type="common">Sphingomonas yanoikuyae</name>
    <dbReference type="NCBI Taxonomy" id="13690"/>
    <lineage>
        <taxon>Bacteria</taxon>
        <taxon>Pseudomonadati</taxon>
        <taxon>Pseudomonadota</taxon>
        <taxon>Alphaproteobacteria</taxon>
        <taxon>Sphingomonadales</taxon>
        <taxon>Sphingomonadaceae</taxon>
        <taxon>Sphingobium</taxon>
    </lineage>
</organism>